<dbReference type="AlphaFoldDB" id="A0A2T4MII6"/>
<feature type="signal peptide" evidence="4">
    <location>
        <begin position="1"/>
        <end position="26"/>
    </location>
</feature>
<dbReference type="SUPFAM" id="SSF53850">
    <property type="entry name" value="Periplasmic binding protein-like II"/>
    <property type="match status" value="1"/>
</dbReference>
<sequence>MIGKQKFLVACLCPVLVAGCGMQSKAEDDILDVELPLKTTHIAPYESDASVKMGATETLFKVTDNGTIQPHLVKHYQQVTPHTLKLTLKSHIYFQNGVRLTGEKVKHSLEQALAKGDLLKSTLPVKHISSDGQSLTITTSESYPQLISELASPFSAIYDTEATENVAQHPIGTGPYEITSYTPSKGMTLKPNRHYWNGKPKLKGIRVTYQEDGLTRVNHLEAGATDVITDVPATNVDRLKTNKAIRVQHVSGYRTQMVLYNHESAKMTYSVRQAIDKVINRDGIVKAISHGYATPANGPFNSHLDFISHKESPKQNIEAARHIMARAGYSNAHPLDINVMTYDGRPELSKIAQVLQSDARKAYIHIHLRQVDDIESFLSHKQQWDASLYSIGTYPRGDTGYFFNQAYLKQGGINKGGYHNGEIATLIHQLNHTVQHRERNQLSNEIIQKSQLAVPNSYISYNDTIHALSAHVHYLKTTANDIVLIDEKVAIDHDK</sequence>
<dbReference type="RefSeq" id="WP_107368827.1">
    <property type="nucleotide sequence ID" value="NZ_CP045927.1"/>
</dbReference>
<dbReference type="Proteomes" id="UP000646308">
    <property type="component" value="Unassembled WGS sequence"/>
</dbReference>
<dbReference type="GO" id="GO:1904680">
    <property type="term" value="F:peptide transmembrane transporter activity"/>
    <property type="evidence" value="ECO:0007669"/>
    <property type="project" value="TreeGrafter"/>
</dbReference>
<dbReference type="GO" id="GO:0015833">
    <property type="term" value="P:peptide transport"/>
    <property type="evidence" value="ECO:0007669"/>
    <property type="project" value="TreeGrafter"/>
</dbReference>
<dbReference type="Pfam" id="PF00496">
    <property type="entry name" value="SBP_bac_5"/>
    <property type="match status" value="1"/>
</dbReference>
<dbReference type="PIRSF" id="PIRSF002741">
    <property type="entry name" value="MppA"/>
    <property type="match status" value="1"/>
</dbReference>
<dbReference type="Gene3D" id="3.10.105.10">
    <property type="entry name" value="Dipeptide-binding Protein, Domain 3"/>
    <property type="match status" value="1"/>
</dbReference>
<feature type="chain" id="PRO_5044070816" evidence="4">
    <location>
        <begin position="27"/>
        <end position="495"/>
    </location>
</feature>
<keyword evidence="2" id="KW-0813">Transport</keyword>
<dbReference type="InterPro" id="IPR030678">
    <property type="entry name" value="Peptide/Ni-bd"/>
</dbReference>
<evidence type="ECO:0000256" key="2">
    <source>
        <dbReference type="ARBA" id="ARBA00022448"/>
    </source>
</evidence>
<dbReference type="PROSITE" id="PS51257">
    <property type="entry name" value="PROKAR_LIPOPROTEIN"/>
    <property type="match status" value="1"/>
</dbReference>
<evidence type="ECO:0000256" key="4">
    <source>
        <dbReference type="SAM" id="SignalP"/>
    </source>
</evidence>
<name>A0A2T4MII6_9STAP</name>
<evidence type="ECO:0000313" key="7">
    <source>
        <dbReference type="Proteomes" id="UP000646308"/>
    </source>
</evidence>
<evidence type="ECO:0000313" key="6">
    <source>
        <dbReference type="EMBL" id="NJI01311.1"/>
    </source>
</evidence>
<evidence type="ECO:0000256" key="1">
    <source>
        <dbReference type="ARBA" id="ARBA00005695"/>
    </source>
</evidence>
<feature type="domain" description="Solute-binding protein family 5" evidence="5">
    <location>
        <begin position="68"/>
        <end position="411"/>
    </location>
</feature>
<dbReference type="PANTHER" id="PTHR30290">
    <property type="entry name" value="PERIPLASMIC BINDING COMPONENT OF ABC TRANSPORTER"/>
    <property type="match status" value="1"/>
</dbReference>
<dbReference type="GO" id="GO:0043190">
    <property type="term" value="C:ATP-binding cassette (ABC) transporter complex"/>
    <property type="evidence" value="ECO:0007669"/>
    <property type="project" value="InterPro"/>
</dbReference>
<gene>
    <name evidence="6" type="ORF">GLV84_00220</name>
</gene>
<dbReference type="Gene3D" id="3.40.190.10">
    <property type="entry name" value="Periplasmic binding protein-like II"/>
    <property type="match status" value="1"/>
</dbReference>
<evidence type="ECO:0000256" key="3">
    <source>
        <dbReference type="ARBA" id="ARBA00022729"/>
    </source>
</evidence>
<dbReference type="GeneID" id="57692585"/>
<keyword evidence="3 4" id="KW-0732">Signal</keyword>
<dbReference type="PANTHER" id="PTHR30290:SF9">
    <property type="entry name" value="OLIGOPEPTIDE-BINDING PROTEIN APPA"/>
    <property type="match status" value="1"/>
</dbReference>
<dbReference type="EMBL" id="WMFL01000009">
    <property type="protein sequence ID" value="NJI01311.1"/>
    <property type="molecule type" value="Genomic_DNA"/>
</dbReference>
<dbReference type="GO" id="GO:0042597">
    <property type="term" value="C:periplasmic space"/>
    <property type="evidence" value="ECO:0007669"/>
    <property type="project" value="UniProtKB-ARBA"/>
</dbReference>
<protein>
    <submittedName>
        <fullName evidence="6">ABC transporter substrate-binding protein</fullName>
    </submittedName>
</protein>
<dbReference type="InterPro" id="IPR000914">
    <property type="entry name" value="SBP_5_dom"/>
</dbReference>
<evidence type="ECO:0000259" key="5">
    <source>
        <dbReference type="Pfam" id="PF00496"/>
    </source>
</evidence>
<comment type="similarity">
    <text evidence="1">Belongs to the bacterial solute-binding protein 5 family.</text>
</comment>
<accession>A0A2T4MII6</accession>
<proteinExistence type="inferred from homology"/>
<comment type="caution">
    <text evidence="6">The sequence shown here is derived from an EMBL/GenBank/DDBJ whole genome shotgun (WGS) entry which is preliminary data.</text>
</comment>
<organism evidence="6 7">
    <name type="scientific">Staphylococcus agnetis</name>
    <dbReference type="NCBI Taxonomy" id="985762"/>
    <lineage>
        <taxon>Bacteria</taxon>
        <taxon>Bacillati</taxon>
        <taxon>Bacillota</taxon>
        <taxon>Bacilli</taxon>
        <taxon>Bacillales</taxon>
        <taxon>Staphylococcaceae</taxon>
        <taxon>Staphylococcus</taxon>
    </lineage>
</organism>
<reference evidence="6" key="1">
    <citation type="submission" date="2019-11" db="EMBL/GenBank/DDBJ databases">
        <title>Whole genome comparisons of Staphylococcus agnetis isolates from cattle and chickens.</title>
        <authorList>
            <person name="Rhoads D."/>
            <person name="Shwani A."/>
            <person name="Adkins P."/>
            <person name="Calcutt M."/>
            <person name="Middleton J."/>
        </authorList>
    </citation>
    <scope>NUCLEOTIDE SEQUENCE</scope>
    <source>
        <strain evidence="6">1387</strain>
    </source>
</reference>
<dbReference type="InterPro" id="IPR039424">
    <property type="entry name" value="SBP_5"/>
</dbReference>